<reference evidence="7 8" key="1">
    <citation type="submission" date="2020-07" db="EMBL/GenBank/DDBJ databases">
        <title>Novel species isolated from subtropical streams in China.</title>
        <authorList>
            <person name="Lu H."/>
        </authorList>
    </citation>
    <scope>NUCLEOTIDE SEQUENCE [LARGE SCALE GENOMIC DNA]</scope>
    <source>
        <strain evidence="7 8">LX47W</strain>
    </source>
</reference>
<dbReference type="EMBL" id="JACEZU010000009">
    <property type="protein sequence ID" value="MBA5689023.1"/>
    <property type="molecule type" value="Genomic_DNA"/>
</dbReference>
<evidence type="ECO:0000313" key="7">
    <source>
        <dbReference type="EMBL" id="MBA5689023.1"/>
    </source>
</evidence>
<sequence>MIVTYGEALVDMIEMPDGRFGAALGGAVCNFTLASARQALAVTYLNPLSVDSFGNGFARMLDQAHVRLGSPVRSARPTSLAIVTLDENKSPSYAFHRQGVADRDITPAQARAALPAGVRLFHTGGLALVPEDLDATLEIVAAAAEAGALISIDANMRPLACDNLPAYAAGVRRALRQAHLIKVSEEDLVHLGLTAQPPLEAARTLLDLPQVELIALTLGADGAILLSRDATIALPAPAGIAVRDTVGCGDCFLAGLVAALAAQESLSAAALADAGEETLRPALGRAIASASLNAMREGCNPPTADEVAGFIARAEA</sequence>
<feature type="domain" description="Carbohydrate kinase PfkB" evidence="6">
    <location>
        <begin position="2"/>
        <end position="301"/>
    </location>
</feature>
<proteinExistence type="inferred from homology"/>
<name>A0A7W2FC55_9BURK</name>
<comment type="similarity">
    <text evidence="1">Belongs to the carbohydrate kinase PfkB family.</text>
</comment>
<dbReference type="InterPro" id="IPR029056">
    <property type="entry name" value="Ribokinase-like"/>
</dbReference>
<dbReference type="SUPFAM" id="SSF53613">
    <property type="entry name" value="Ribokinase-like"/>
    <property type="match status" value="1"/>
</dbReference>
<evidence type="ECO:0000256" key="1">
    <source>
        <dbReference type="ARBA" id="ARBA00010688"/>
    </source>
</evidence>
<dbReference type="Pfam" id="PF00294">
    <property type="entry name" value="PfkB"/>
    <property type="match status" value="1"/>
</dbReference>
<evidence type="ECO:0000256" key="2">
    <source>
        <dbReference type="ARBA" id="ARBA00022679"/>
    </source>
</evidence>
<dbReference type="Proteomes" id="UP000573499">
    <property type="component" value="Unassembled WGS sequence"/>
</dbReference>
<keyword evidence="5" id="KW-0067">ATP-binding</keyword>
<dbReference type="GO" id="GO:0016301">
    <property type="term" value="F:kinase activity"/>
    <property type="evidence" value="ECO:0007669"/>
    <property type="project" value="UniProtKB-KW"/>
</dbReference>
<keyword evidence="4 7" id="KW-0418">Kinase</keyword>
<comment type="caution">
    <text evidence="7">The sequence shown here is derived from an EMBL/GenBank/DDBJ whole genome shotgun (WGS) entry which is preliminary data.</text>
</comment>
<protein>
    <submittedName>
        <fullName evidence="7">Carbohydrate kinase</fullName>
    </submittedName>
</protein>
<dbReference type="RefSeq" id="WP_182155211.1">
    <property type="nucleotide sequence ID" value="NZ_JACEZU010000009.1"/>
</dbReference>
<evidence type="ECO:0000256" key="3">
    <source>
        <dbReference type="ARBA" id="ARBA00022741"/>
    </source>
</evidence>
<keyword evidence="3" id="KW-0547">Nucleotide-binding</keyword>
<dbReference type="GO" id="GO:0005524">
    <property type="term" value="F:ATP binding"/>
    <property type="evidence" value="ECO:0007669"/>
    <property type="project" value="UniProtKB-KW"/>
</dbReference>
<gene>
    <name evidence="7" type="ORF">H3H39_18445</name>
</gene>
<dbReference type="AlphaFoldDB" id="A0A7W2FC55"/>
<accession>A0A7W2FC55</accession>
<evidence type="ECO:0000256" key="5">
    <source>
        <dbReference type="ARBA" id="ARBA00022840"/>
    </source>
</evidence>
<dbReference type="Gene3D" id="3.40.1190.20">
    <property type="match status" value="1"/>
</dbReference>
<dbReference type="InterPro" id="IPR050306">
    <property type="entry name" value="PfkB_Carbo_kinase"/>
</dbReference>
<keyword evidence="8" id="KW-1185">Reference proteome</keyword>
<evidence type="ECO:0000256" key="4">
    <source>
        <dbReference type="ARBA" id="ARBA00022777"/>
    </source>
</evidence>
<evidence type="ECO:0000259" key="6">
    <source>
        <dbReference type="Pfam" id="PF00294"/>
    </source>
</evidence>
<dbReference type="PANTHER" id="PTHR43085">
    <property type="entry name" value="HEXOKINASE FAMILY MEMBER"/>
    <property type="match status" value="1"/>
</dbReference>
<organism evidence="7 8">
    <name type="scientific">Rugamonas apoptosis</name>
    <dbReference type="NCBI Taxonomy" id="2758570"/>
    <lineage>
        <taxon>Bacteria</taxon>
        <taxon>Pseudomonadati</taxon>
        <taxon>Pseudomonadota</taxon>
        <taxon>Betaproteobacteria</taxon>
        <taxon>Burkholderiales</taxon>
        <taxon>Oxalobacteraceae</taxon>
        <taxon>Telluria group</taxon>
        <taxon>Rugamonas</taxon>
    </lineage>
</organism>
<keyword evidence="2" id="KW-0808">Transferase</keyword>
<dbReference type="InterPro" id="IPR011611">
    <property type="entry name" value="PfkB_dom"/>
</dbReference>
<dbReference type="PANTHER" id="PTHR43085:SF1">
    <property type="entry name" value="PSEUDOURIDINE KINASE-RELATED"/>
    <property type="match status" value="1"/>
</dbReference>
<evidence type="ECO:0000313" key="8">
    <source>
        <dbReference type="Proteomes" id="UP000573499"/>
    </source>
</evidence>